<name>A0A1I5Y4M9_9FIRM</name>
<dbReference type="EMBL" id="FOXR01000036">
    <property type="protein sequence ID" value="SFQ39146.1"/>
    <property type="molecule type" value="Genomic_DNA"/>
</dbReference>
<feature type="domain" description="Flavin reductase like" evidence="2">
    <location>
        <begin position="31"/>
        <end position="168"/>
    </location>
</feature>
<dbReference type="AlphaFoldDB" id="A0A1I5Y4M9"/>
<proteinExistence type="inferred from homology"/>
<dbReference type="Pfam" id="PF01613">
    <property type="entry name" value="Flavin_Reduct"/>
    <property type="match status" value="1"/>
</dbReference>
<dbReference type="Proteomes" id="UP000198577">
    <property type="component" value="Unassembled WGS sequence"/>
</dbReference>
<sequence length="170" mass="19370">MGNIKEVPYDKYIFEVENQLKSEGLFLSSKGEKANTMVIGWGGITIFWGKPIFLVPVRKSRYTHGLIEKSGEFTVSIPLNRDLKKALAFCGSRSGRDFDKFKECNLTPIPGIKVNAPIIGECPLHYECKVVYKQDMIPANLDAQLIQKWYPSPDYHTFYFGEIVACYMTE</sequence>
<accession>A0A1I5Y4M9</accession>
<evidence type="ECO:0000313" key="4">
    <source>
        <dbReference type="Proteomes" id="UP000198577"/>
    </source>
</evidence>
<reference evidence="3 4" key="1">
    <citation type="submission" date="2016-10" db="EMBL/GenBank/DDBJ databases">
        <authorList>
            <person name="de Groot N.N."/>
        </authorList>
    </citation>
    <scope>NUCLEOTIDE SEQUENCE [LARGE SCALE GENOMIC DNA]</scope>
    <source>
        <strain evidence="3 4">DSM 20678</strain>
    </source>
</reference>
<evidence type="ECO:0000256" key="1">
    <source>
        <dbReference type="ARBA" id="ARBA00038054"/>
    </source>
</evidence>
<dbReference type="InterPro" id="IPR002563">
    <property type="entry name" value="Flavin_Rdtase-like_dom"/>
</dbReference>
<dbReference type="PANTHER" id="PTHR43567">
    <property type="entry name" value="FLAVOREDOXIN-RELATED-RELATED"/>
    <property type="match status" value="1"/>
</dbReference>
<dbReference type="GO" id="GO:0010181">
    <property type="term" value="F:FMN binding"/>
    <property type="evidence" value="ECO:0007669"/>
    <property type="project" value="InterPro"/>
</dbReference>
<dbReference type="InterPro" id="IPR052174">
    <property type="entry name" value="Flavoredoxin"/>
</dbReference>
<keyword evidence="4" id="KW-1185">Reference proteome</keyword>
<dbReference type="RefSeq" id="WP_092282728.1">
    <property type="nucleotide sequence ID" value="NZ_FOXR01000036.1"/>
</dbReference>
<dbReference type="Gene3D" id="2.30.110.10">
    <property type="entry name" value="Electron Transport, Fmn-binding Protein, Chain A"/>
    <property type="match status" value="1"/>
</dbReference>
<protein>
    <submittedName>
        <fullName evidence="3">Flavin reductase like domain-containing protein</fullName>
    </submittedName>
</protein>
<dbReference type="InterPro" id="IPR012349">
    <property type="entry name" value="Split_barrel_FMN-bd"/>
</dbReference>
<gene>
    <name evidence="3" type="ORF">SAMN05444406_13619</name>
</gene>
<organism evidence="3 4">
    <name type="scientific">Caldicoprobacter faecalis</name>
    <dbReference type="NCBI Taxonomy" id="937334"/>
    <lineage>
        <taxon>Bacteria</taxon>
        <taxon>Bacillati</taxon>
        <taxon>Bacillota</taxon>
        <taxon>Clostridia</taxon>
        <taxon>Caldicoprobacterales</taxon>
        <taxon>Caldicoprobacteraceae</taxon>
        <taxon>Caldicoprobacter</taxon>
    </lineage>
</organism>
<dbReference type="PANTHER" id="PTHR43567:SF5">
    <property type="entry name" value="HYPOTHETICAL CYTOSOLIC PROTEIN"/>
    <property type="match status" value="1"/>
</dbReference>
<dbReference type="STRING" id="937334.SAMN05444406_13619"/>
<dbReference type="GO" id="GO:0016646">
    <property type="term" value="F:oxidoreductase activity, acting on the CH-NH group of donors, NAD or NADP as acceptor"/>
    <property type="evidence" value="ECO:0007669"/>
    <property type="project" value="UniProtKB-ARBA"/>
</dbReference>
<comment type="similarity">
    <text evidence="1">Belongs to the flavoredoxin family.</text>
</comment>
<evidence type="ECO:0000313" key="3">
    <source>
        <dbReference type="EMBL" id="SFQ39146.1"/>
    </source>
</evidence>
<evidence type="ECO:0000259" key="2">
    <source>
        <dbReference type="Pfam" id="PF01613"/>
    </source>
</evidence>
<dbReference type="OrthoDB" id="9794638at2"/>
<dbReference type="SUPFAM" id="SSF50475">
    <property type="entry name" value="FMN-binding split barrel"/>
    <property type="match status" value="1"/>
</dbReference>